<evidence type="ECO:0000313" key="2">
    <source>
        <dbReference type="Proteomes" id="UP001144341"/>
    </source>
</evidence>
<keyword evidence="2" id="KW-1185">Reference proteome</keyword>
<dbReference type="RefSeq" id="WP_269417074.1">
    <property type="nucleotide sequence ID" value="NZ_JAPWGL010000006.1"/>
</dbReference>
<gene>
    <name evidence="1" type="ORF">O0931_19045</name>
</gene>
<accession>A0ABT4L2N8</accession>
<organism evidence="1 2">
    <name type="scientific">Pedobacter rhodius</name>
    <dbReference type="NCBI Taxonomy" id="3004098"/>
    <lineage>
        <taxon>Bacteria</taxon>
        <taxon>Pseudomonadati</taxon>
        <taxon>Bacteroidota</taxon>
        <taxon>Sphingobacteriia</taxon>
        <taxon>Sphingobacteriales</taxon>
        <taxon>Sphingobacteriaceae</taxon>
        <taxon>Pedobacter</taxon>
    </lineage>
</organism>
<name>A0ABT4L2N8_9SPHI</name>
<reference evidence="1" key="1">
    <citation type="submission" date="2022-12" db="EMBL/GenBank/DDBJ databases">
        <title>Genome sequence of SJ11.</title>
        <authorList>
            <person name="Woo H."/>
        </authorList>
    </citation>
    <scope>NUCLEOTIDE SEQUENCE</scope>
    <source>
        <strain evidence="1">SJ11</strain>
    </source>
</reference>
<comment type="caution">
    <text evidence="1">The sequence shown here is derived from an EMBL/GenBank/DDBJ whole genome shotgun (WGS) entry which is preliminary data.</text>
</comment>
<evidence type="ECO:0000313" key="1">
    <source>
        <dbReference type="EMBL" id="MCZ4225419.1"/>
    </source>
</evidence>
<sequence>MTSALKKIIYNCKQATFLIEKKNSGKITVAEALQLQIHLAGCAVCRTYQQQSLLINRLFTGFQTKDLKLDEDFKAGLKRRIEKEINKN</sequence>
<dbReference type="Proteomes" id="UP001144341">
    <property type="component" value="Unassembled WGS sequence"/>
</dbReference>
<proteinExistence type="predicted"/>
<dbReference type="EMBL" id="JAPWGL010000006">
    <property type="protein sequence ID" value="MCZ4225419.1"/>
    <property type="molecule type" value="Genomic_DNA"/>
</dbReference>
<protein>
    <recommendedName>
        <fullName evidence="3">Zinc-finger domain-containing protein</fullName>
    </recommendedName>
</protein>
<evidence type="ECO:0008006" key="3">
    <source>
        <dbReference type="Google" id="ProtNLM"/>
    </source>
</evidence>